<dbReference type="EMBL" id="JAVRRT010000015">
    <property type="protein sequence ID" value="KAK5165742.1"/>
    <property type="molecule type" value="Genomic_DNA"/>
</dbReference>
<evidence type="ECO:0000313" key="2">
    <source>
        <dbReference type="Proteomes" id="UP001337655"/>
    </source>
</evidence>
<keyword evidence="2" id="KW-1185">Reference proteome</keyword>
<accession>A0AAV9P0A5</accession>
<sequence length="143" mass="15956">MSIKVTTNITTTFSDIPCTVEVSLGPMQAALQQKMDEAVQRAVAEPKKSKIVFPDCDGIDLVLCDTWHGEKVKVFAPCACELREVVMQYSNVILAKDVSRTQLLPDRFVARRKGLDVDIYKTITQLGFRNGDVLKVYDATKSE</sequence>
<dbReference type="Proteomes" id="UP001337655">
    <property type="component" value="Unassembled WGS sequence"/>
</dbReference>
<gene>
    <name evidence="1" type="ORF">LTR77_008665</name>
</gene>
<evidence type="ECO:0000313" key="1">
    <source>
        <dbReference type="EMBL" id="KAK5165742.1"/>
    </source>
</evidence>
<name>A0AAV9P0A5_9PEZI</name>
<proteinExistence type="predicted"/>
<dbReference type="AlphaFoldDB" id="A0AAV9P0A5"/>
<reference evidence="1 2" key="1">
    <citation type="submission" date="2023-08" db="EMBL/GenBank/DDBJ databases">
        <title>Black Yeasts Isolated from many extreme environments.</title>
        <authorList>
            <person name="Coleine C."/>
            <person name="Stajich J.E."/>
            <person name="Selbmann L."/>
        </authorList>
    </citation>
    <scope>NUCLEOTIDE SEQUENCE [LARGE SCALE GENOMIC DNA]</scope>
    <source>
        <strain evidence="1 2">CCFEE 5935</strain>
    </source>
</reference>
<comment type="caution">
    <text evidence="1">The sequence shown here is derived from an EMBL/GenBank/DDBJ whole genome shotgun (WGS) entry which is preliminary data.</text>
</comment>
<protein>
    <submittedName>
        <fullName evidence="1">Uncharacterized protein</fullName>
    </submittedName>
</protein>
<organism evidence="1 2">
    <name type="scientific">Saxophila tyrrhenica</name>
    <dbReference type="NCBI Taxonomy" id="1690608"/>
    <lineage>
        <taxon>Eukaryota</taxon>
        <taxon>Fungi</taxon>
        <taxon>Dikarya</taxon>
        <taxon>Ascomycota</taxon>
        <taxon>Pezizomycotina</taxon>
        <taxon>Dothideomycetes</taxon>
        <taxon>Dothideomycetidae</taxon>
        <taxon>Mycosphaerellales</taxon>
        <taxon>Extremaceae</taxon>
        <taxon>Saxophila</taxon>
    </lineage>
</organism>
<dbReference type="RefSeq" id="XP_064655754.1">
    <property type="nucleotide sequence ID" value="XM_064805895.1"/>
</dbReference>
<dbReference type="GeneID" id="89929997"/>